<dbReference type="EMBL" id="BNJF01000001">
    <property type="protein sequence ID" value="GHO45599.1"/>
    <property type="molecule type" value="Genomic_DNA"/>
</dbReference>
<dbReference type="InterPro" id="IPR024623">
    <property type="entry name" value="YtxH"/>
</dbReference>
<evidence type="ECO:0000313" key="2">
    <source>
        <dbReference type="EMBL" id="GHO45599.1"/>
    </source>
</evidence>
<comment type="caution">
    <text evidence="2">The sequence shown here is derived from an EMBL/GenBank/DDBJ whole genome shotgun (WGS) entry which is preliminary data.</text>
</comment>
<reference evidence="2" key="1">
    <citation type="submission" date="2020-10" db="EMBL/GenBank/DDBJ databases">
        <title>Taxonomic study of unclassified bacteria belonging to the class Ktedonobacteria.</title>
        <authorList>
            <person name="Yabe S."/>
            <person name="Wang C.M."/>
            <person name="Zheng Y."/>
            <person name="Sakai Y."/>
            <person name="Cavaletti L."/>
            <person name="Monciardini P."/>
            <person name="Donadio S."/>
        </authorList>
    </citation>
    <scope>NUCLEOTIDE SEQUENCE</scope>
    <source>
        <strain evidence="2">SOSP1-1</strain>
    </source>
</reference>
<feature type="compositionally biased region" description="Polar residues" evidence="1">
    <location>
        <begin position="111"/>
        <end position="125"/>
    </location>
</feature>
<feature type="compositionally biased region" description="Polar residues" evidence="1">
    <location>
        <begin position="70"/>
        <end position="95"/>
    </location>
</feature>
<dbReference type="Pfam" id="PF12732">
    <property type="entry name" value="YtxH"/>
    <property type="match status" value="1"/>
</dbReference>
<feature type="region of interest" description="Disordered" evidence="1">
    <location>
        <begin position="65"/>
        <end position="125"/>
    </location>
</feature>
<sequence length="125" mass="13916">MNNFIKGLLFGVGIGLLVAPMKGEEMRRLLKERATELRGYLPEDEQMNVYKQQISNRVSQTADNLKGYAQQASSTLQHTASNLKNIGQNAASDMRSTSEDVIDTSKDTLHSARNSFESNRDTTGY</sequence>
<dbReference type="Proteomes" id="UP000612362">
    <property type="component" value="Unassembled WGS sequence"/>
</dbReference>
<protein>
    <recommendedName>
        <fullName evidence="4">Gas vesicle protein</fullName>
    </recommendedName>
</protein>
<name>A0A8J3HXK8_9CHLR</name>
<accession>A0A8J3HXK8</accession>
<dbReference type="Gene3D" id="1.20.120.20">
    <property type="entry name" value="Apolipoprotein"/>
    <property type="match status" value="1"/>
</dbReference>
<dbReference type="AlphaFoldDB" id="A0A8J3HXK8"/>
<keyword evidence="3" id="KW-1185">Reference proteome</keyword>
<gene>
    <name evidence="2" type="ORF">KSX_37620</name>
</gene>
<organism evidence="2 3">
    <name type="scientific">Ktedonospora formicarum</name>
    <dbReference type="NCBI Taxonomy" id="2778364"/>
    <lineage>
        <taxon>Bacteria</taxon>
        <taxon>Bacillati</taxon>
        <taxon>Chloroflexota</taxon>
        <taxon>Ktedonobacteria</taxon>
        <taxon>Ktedonobacterales</taxon>
        <taxon>Ktedonobacteraceae</taxon>
        <taxon>Ktedonospora</taxon>
    </lineage>
</organism>
<proteinExistence type="predicted"/>
<dbReference type="RefSeq" id="WP_220194916.1">
    <property type="nucleotide sequence ID" value="NZ_BNJF01000001.1"/>
</dbReference>
<evidence type="ECO:0000256" key="1">
    <source>
        <dbReference type="SAM" id="MobiDB-lite"/>
    </source>
</evidence>
<evidence type="ECO:0008006" key="4">
    <source>
        <dbReference type="Google" id="ProtNLM"/>
    </source>
</evidence>
<evidence type="ECO:0000313" key="3">
    <source>
        <dbReference type="Proteomes" id="UP000612362"/>
    </source>
</evidence>